<name>A0ABD1W9E0_9LAMI</name>
<dbReference type="PANTHER" id="PTHR32096:SF18">
    <property type="entry name" value="DISEASE RESISTANCE PROTEIN RRS1B-RELATED"/>
    <property type="match status" value="1"/>
</dbReference>
<dbReference type="SMART" id="SM00774">
    <property type="entry name" value="WRKY"/>
    <property type="match status" value="1"/>
</dbReference>
<feature type="domain" description="WRKY" evidence="6">
    <location>
        <begin position="116"/>
        <end position="183"/>
    </location>
</feature>
<keyword evidence="8" id="KW-1185">Reference proteome</keyword>
<keyword evidence="3" id="KW-0238">DNA-binding</keyword>
<evidence type="ECO:0000259" key="6">
    <source>
        <dbReference type="PROSITE" id="PS50811"/>
    </source>
</evidence>
<accession>A0ABD1W9E0</accession>
<keyword evidence="2" id="KW-0805">Transcription regulation</keyword>
<dbReference type="InterPro" id="IPR003657">
    <property type="entry name" value="WRKY_dom"/>
</dbReference>
<gene>
    <name evidence="7" type="ORF">Fot_14671</name>
</gene>
<dbReference type="Pfam" id="PF03106">
    <property type="entry name" value="WRKY"/>
    <property type="match status" value="1"/>
</dbReference>
<evidence type="ECO:0000256" key="5">
    <source>
        <dbReference type="ARBA" id="ARBA00023242"/>
    </source>
</evidence>
<dbReference type="PANTHER" id="PTHR32096">
    <property type="entry name" value="WRKY TRANSCRIPTION FACTOR 30-RELATED-RELATED"/>
    <property type="match status" value="1"/>
</dbReference>
<dbReference type="GO" id="GO:0003677">
    <property type="term" value="F:DNA binding"/>
    <property type="evidence" value="ECO:0007669"/>
    <property type="project" value="UniProtKB-KW"/>
</dbReference>
<evidence type="ECO:0000256" key="4">
    <source>
        <dbReference type="ARBA" id="ARBA00023163"/>
    </source>
</evidence>
<dbReference type="PROSITE" id="PS50811">
    <property type="entry name" value="WRKY"/>
    <property type="match status" value="1"/>
</dbReference>
<dbReference type="GO" id="GO:0005634">
    <property type="term" value="C:nucleus"/>
    <property type="evidence" value="ECO:0007669"/>
    <property type="project" value="UniProtKB-SubCell"/>
</dbReference>
<comment type="subcellular location">
    <subcellularLocation>
        <location evidence="1">Nucleus</location>
    </subcellularLocation>
</comment>
<dbReference type="InterPro" id="IPR044810">
    <property type="entry name" value="WRKY_plant"/>
</dbReference>
<dbReference type="Gene3D" id="2.20.25.80">
    <property type="entry name" value="WRKY domain"/>
    <property type="match status" value="1"/>
</dbReference>
<proteinExistence type="predicted"/>
<keyword evidence="5" id="KW-0539">Nucleus</keyword>
<organism evidence="7 8">
    <name type="scientific">Forsythia ovata</name>
    <dbReference type="NCBI Taxonomy" id="205694"/>
    <lineage>
        <taxon>Eukaryota</taxon>
        <taxon>Viridiplantae</taxon>
        <taxon>Streptophyta</taxon>
        <taxon>Embryophyta</taxon>
        <taxon>Tracheophyta</taxon>
        <taxon>Spermatophyta</taxon>
        <taxon>Magnoliopsida</taxon>
        <taxon>eudicotyledons</taxon>
        <taxon>Gunneridae</taxon>
        <taxon>Pentapetalae</taxon>
        <taxon>asterids</taxon>
        <taxon>lamiids</taxon>
        <taxon>Lamiales</taxon>
        <taxon>Oleaceae</taxon>
        <taxon>Forsythieae</taxon>
        <taxon>Forsythia</taxon>
    </lineage>
</organism>
<dbReference type="AlphaFoldDB" id="A0ABD1W9E0"/>
<evidence type="ECO:0000256" key="3">
    <source>
        <dbReference type="ARBA" id="ARBA00023125"/>
    </source>
</evidence>
<comment type="caution">
    <text evidence="7">The sequence shown here is derived from an EMBL/GenBank/DDBJ whole genome shotgun (WGS) entry which is preliminary data.</text>
</comment>
<evidence type="ECO:0000313" key="8">
    <source>
        <dbReference type="Proteomes" id="UP001604277"/>
    </source>
</evidence>
<dbReference type="SUPFAM" id="SSF118290">
    <property type="entry name" value="WRKY DNA-binding domain"/>
    <property type="match status" value="1"/>
</dbReference>
<dbReference type="Proteomes" id="UP001604277">
    <property type="component" value="Unassembled WGS sequence"/>
</dbReference>
<dbReference type="InterPro" id="IPR036576">
    <property type="entry name" value="WRKY_dom_sf"/>
</dbReference>
<evidence type="ECO:0000256" key="2">
    <source>
        <dbReference type="ARBA" id="ARBA00023015"/>
    </source>
</evidence>
<reference evidence="8" key="1">
    <citation type="submission" date="2024-07" db="EMBL/GenBank/DDBJ databases">
        <title>Two chromosome-level genome assemblies of Korean endemic species Abeliophyllum distichum and Forsythia ovata (Oleaceae).</title>
        <authorList>
            <person name="Jang H."/>
        </authorList>
    </citation>
    <scope>NUCLEOTIDE SEQUENCE [LARGE SCALE GENOMIC DNA]</scope>
</reference>
<protein>
    <submittedName>
        <fullName evidence="7">WRKY transcription factor 29</fullName>
    </submittedName>
</protein>
<evidence type="ECO:0000256" key="1">
    <source>
        <dbReference type="ARBA" id="ARBA00004123"/>
    </source>
</evidence>
<keyword evidence="4" id="KW-0804">Transcription</keyword>
<sequence>MYQYTDENWDLWAVIRSSCNRPTSDTDKNFSTDDDFINPNDFFSQQNDNLFDFSESSCVYDGLYEVYHSFIMQNSQPCTELKPTNKEENHEEPEIIIPSDNQKRKKKLERIIEASEYDLVEDDPWDWKKTSQKCLKSSPHSKSYYKCNNSGTNCPAKKHVQKTLDDENKFKVTYIGEHDHPPPPTKHCRKRNSTFTSTKKEISFDCWVRPPEVESPPSFVPTSTPLSCADDLFVIYPELGEEENPSLLIGIDPN</sequence>
<dbReference type="EMBL" id="JBFOLJ010000004">
    <property type="protein sequence ID" value="KAL2545438.1"/>
    <property type="molecule type" value="Genomic_DNA"/>
</dbReference>
<evidence type="ECO:0000313" key="7">
    <source>
        <dbReference type="EMBL" id="KAL2545438.1"/>
    </source>
</evidence>